<dbReference type="Proteomes" id="UP001203136">
    <property type="component" value="Unassembled WGS sequence"/>
</dbReference>
<accession>A0AAW5F858</accession>
<feature type="transmembrane region" description="Helical" evidence="5">
    <location>
        <begin position="110"/>
        <end position="132"/>
    </location>
</feature>
<comment type="caution">
    <text evidence="7">The sequence shown here is derived from an EMBL/GenBank/DDBJ whole genome shotgun (WGS) entry which is preliminary data.</text>
</comment>
<keyword evidence="2 5" id="KW-0812">Transmembrane</keyword>
<organism evidence="7 8">
    <name type="scientific">Clostridium symbiosum</name>
    <name type="common">Bacteroides symbiosus</name>
    <dbReference type="NCBI Taxonomy" id="1512"/>
    <lineage>
        <taxon>Bacteria</taxon>
        <taxon>Bacillati</taxon>
        <taxon>Bacillota</taxon>
        <taxon>Clostridia</taxon>
        <taxon>Lachnospirales</taxon>
        <taxon>Lachnospiraceae</taxon>
        <taxon>Otoolea</taxon>
    </lineage>
</organism>
<feature type="domain" description="Integral membrane bound transporter" evidence="6">
    <location>
        <begin position="214"/>
        <end position="333"/>
    </location>
</feature>
<comment type="subcellular location">
    <subcellularLocation>
        <location evidence="1">Membrane</location>
        <topology evidence="1">Multi-pass membrane protein</topology>
    </subcellularLocation>
</comment>
<evidence type="ECO:0000256" key="5">
    <source>
        <dbReference type="SAM" id="Phobius"/>
    </source>
</evidence>
<keyword evidence="4 5" id="KW-0472">Membrane</keyword>
<feature type="transmembrane region" description="Helical" evidence="5">
    <location>
        <begin position="324"/>
        <end position="341"/>
    </location>
</feature>
<feature type="transmembrane region" description="Helical" evidence="5">
    <location>
        <begin position="34"/>
        <end position="56"/>
    </location>
</feature>
<proteinExistence type="predicted"/>
<protein>
    <submittedName>
        <fullName evidence="7">FUSC family protein</fullName>
    </submittedName>
</protein>
<dbReference type="AlphaFoldDB" id="A0AAW5F858"/>
<gene>
    <name evidence="7" type="ORF">K5I21_19605</name>
</gene>
<evidence type="ECO:0000256" key="4">
    <source>
        <dbReference type="ARBA" id="ARBA00023136"/>
    </source>
</evidence>
<evidence type="ECO:0000313" key="8">
    <source>
        <dbReference type="Proteomes" id="UP001203136"/>
    </source>
</evidence>
<evidence type="ECO:0000256" key="3">
    <source>
        <dbReference type="ARBA" id="ARBA00022989"/>
    </source>
</evidence>
<name>A0AAW5F858_CLOSY</name>
<dbReference type="EMBL" id="JAINVB010000001">
    <property type="protein sequence ID" value="MCK0088036.1"/>
    <property type="molecule type" value="Genomic_DNA"/>
</dbReference>
<feature type="transmembrane region" description="Helical" evidence="5">
    <location>
        <begin position="276"/>
        <end position="293"/>
    </location>
</feature>
<dbReference type="RefSeq" id="WP_003509841.1">
    <property type="nucleotide sequence ID" value="NZ_CABKPP010000006.1"/>
</dbReference>
<keyword evidence="3 5" id="KW-1133">Transmembrane helix</keyword>
<feature type="transmembrane region" description="Helical" evidence="5">
    <location>
        <begin position="153"/>
        <end position="175"/>
    </location>
</feature>
<reference evidence="7" key="1">
    <citation type="journal article" date="2022" name="Cell Host Microbe">
        <title>Colonization of the live biotherapeutic product VE303 and modulation of the microbiota and metabolites in healthy volunteers.</title>
        <authorList>
            <person name="Dsouza M."/>
            <person name="Menon R."/>
            <person name="Crossette E."/>
            <person name="Bhattarai S.K."/>
            <person name="Schneider J."/>
            <person name="Kim Y.G."/>
            <person name="Reddy S."/>
            <person name="Caballero S."/>
            <person name="Felix C."/>
            <person name="Cornacchione L."/>
            <person name="Hendrickson J."/>
            <person name="Watson A.R."/>
            <person name="Minot S.S."/>
            <person name="Greenfield N."/>
            <person name="Schopf L."/>
            <person name="Szabady R."/>
            <person name="Patarroyo J."/>
            <person name="Smith W."/>
            <person name="Harrison P."/>
            <person name="Kuijper E.J."/>
            <person name="Kelly C.P."/>
            <person name="Olle B."/>
            <person name="Bobilev D."/>
            <person name="Silber J.L."/>
            <person name="Bucci V."/>
            <person name="Roberts B."/>
            <person name="Faith J."/>
            <person name="Norman J.M."/>
        </authorList>
    </citation>
    <scope>NUCLEOTIDE SEQUENCE</scope>
    <source>
        <strain evidence="7">VE303-04</strain>
    </source>
</reference>
<dbReference type="InterPro" id="IPR049453">
    <property type="entry name" value="Memb_transporter_dom"/>
</dbReference>
<dbReference type="GO" id="GO:0016020">
    <property type="term" value="C:membrane"/>
    <property type="evidence" value="ECO:0007669"/>
    <property type="project" value="UniProtKB-SubCell"/>
</dbReference>
<evidence type="ECO:0000259" key="6">
    <source>
        <dbReference type="Pfam" id="PF13515"/>
    </source>
</evidence>
<dbReference type="Pfam" id="PF13515">
    <property type="entry name" value="FUSC_2"/>
    <property type="match status" value="1"/>
</dbReference>
<evidence type="ECO:0000256" key="1">
    <source>
        <dbReference type="ARBA" id="ARBA00004141"/>
    </source>
</evidence>
<evidence type="ECO:0000313" key="7">
    <source>
        <dbReference type="EMBL" id="MCK0088036.1"/>
    </source>
</evidence>
<sequence>MTLYQELQLNQAGSKALIKNAGNRREKQRHIGVYILKVFLTMAFCVAFISAFTALFGPENSIAGVVVLLAVMVFRQADLGIDSKQSFFVLLGIFGILSVGPHIAAVSSPITAFAVDFICIFALTFFGCHNILMSNHATFVLGYLLLSGNDVSGGAYGTRILGLMAGGLLTALIFYRNHYKITYKRRLSDLFREFYLTSSRTKWQLCITLGVALVMLVSRELGLPRPMWAGFAAMSVMQPFAEDLKQRVKHRLPGTIAGGLLFLLLCRVLPEGSYGMLGIAGGICVGFCATYGWQTVFNSFGALAVAAGLYGAGGAVMHRYLANIIGIVLAVVFYSVFEYLSGRMNAAETVSE</sequence>
<evidence type="ECO:0000256" key="2">
    <source>
        <dbReference type="ARBA" id="ARBA00022692"/>
    </source>
</evidence>
<feature type="transmembrane region" description="Helical" evidence="5">
    <location>
        <begin position="87"/>
        <end position="104"/>
    </location>
</feature>